<dbReference type="Gene3D" id="1.10.287.3980">
    <property type="match status" value="1"/>
</dbReference>
<evidence type="ECO:0000313" key="6">
    <source>
        <dbReference type="Proteomes" id="UP001316803"/>
    </source>
</evidence>
<gene>
    <name evidence="5" type="ORF">OHC33_009710</name>
</gene>
<evidence type="ECO:0000256" key="1">
    <source>
        <dbReference type="ARBA" id="ARBA00010111"/>
    </source>
</evidence>
<feature type="compositionally biased region" description="Low complexity" evidence="4">
    <location>
        <begin position="22"/>
        <end position="41"/>
    </location>
</feature>
<accession>A0AAN8E8R5</accession>
<comment type="caution">
    <text evidence="5">The sequence shown here is derived from an EMBL/GenBank/DDBJ whole genome shotgun (WGS) entry which is preliminary data.</text>
</comment>
<dbReference type="EMBL" id="JAKLMC020000038">
    <property type="protein sequence ID" value="KAK5949169.1"/>
    <property type="molecule type" value="Genomic_DNA"/>
</dbReference>
<dbReference type="PANTHER" id="PTHR14503">
    <property type="entry name" value="MITOCHONDRIAL RIBOSOMAL PROTEIN 34 FAMILY MEMBER"/>
    <property type="match status" value="1"/>
</dbReference>
<evidence type="ECO:0000256" key="4">
    <source>
        <dbReference type="SAM" id="MobiDB-lite"/>
    </source>
</evidence>
<evidence type="ECO:0000313" key="5">
    <source>
        <dbReference type="EMBL" id="KAK5949169.1"/>
    </source>
</evidence>
<reference evidence="5 6" key="1">
    <citation type="submission" date="2022-12" db="EMBL/GenBank/DDBJ databases">
        <title>Genomic features and morphological characterization of a novel Knufia sp. strain isolated from spacecraft assembly facility.</title>
        <authorList>
            <person name="Teixeira M."/>
            <person name="Chander A.M."/>
            <person name="Stajich J.E."/>
            <person name="Venkateswaran K."/>
        </authorList>
    </citation>
    <scope>NUCLEOTIDE SEQUENCE [LARGE SCALE GENOMIC DNA]</scope>
    <source>
        <strain evidence="5 6">FJI-L2-BK-P2</strain>
    </source>
</reference>
<sequence>MPSRTYQVPSRRAFSTIRRAPTTLSSTSSSVRTPSTQSSISTLSRGFSALSLTTQPRLPQAPSTSTSASIISAPSLQIRAFSASTLVSAPRRTFSPSRRVQKNRHGYLARMRTKKGQATIKRRQLKGRKYLSW</sequence>
<evidence type="ECO:0000256" key="3">
    <source>
        <dbReference type="ARBA" id="ARBA00023274"/>
    </source>
</evidence>
<dbReference type="AlphaFoldDB" id="A0AAN8E8R5"/>
<evidence type="ECO:0008006" key="7">
    <source>
        <dbReference type="Google" id="ProtNLM"/>
    </source>
</evidence>
<keyword evidence="3" id="KW-0687">Ribonucleoprotein</keyword>
<keyword evidence="2" id="KW-0689">Ribosomal protein</keyword>
<keyword evidence="6" id="KW-1185">Reference proteome</keyword>
<proteinExistence type="inferred from homology"/>
<dbReference type="Pfam" id="PF00468">
    <property type="entry name" value="Ribosomal_L34"/>
    <property type="match status" value="1"/>
</dbReference>
<evidence type="ECO:0000256" key="2">
    <source>
        <dbReference type="ARBA" id="ARBA00022980"/>
    </source>
</evidence>
<dbReference type="GO" id="GO:0006412">
    <property type="term" value="P:translation"/>
    <property type="evidence" value="ECO:0007669"/>
    <property type="project" value="InterPro"/>
</dbReference>
<feature type="region of interest" description="Disordered" evidence="4">
    <location>
        <begin position="1"/>
        <end position="42"/>
    </location>
</feature>
<dbReference type="GO" id="GO:0003735">
    <property type="term" value="F:structural constituent of ribosome"/>
    <property type="evidence" value="ECO:0007669"/>
    <property type="project" value="InterPro"/>
</dbReference>
<dbReference type="PANTHER" id="PTHR14503:SF4">
    <property type="entry name" value="LARGE RIBOSOMAL SUBUNIT PROTEIN BL34M"/>
    <property type="match status" value="1"/>
</dbReference>
<comment type="similarity">
    <text evidence="1">Belongs to the bacterial ribosomal protein bL34 family.</text>
</comment>
<name>A0AAN8E8R5_9EURO</name>
<dbReference type="HAMAP" id="MF_00391">
    <property type="entry name" value="Ribosomal_bL34"/>
    <property type="match status" value="1"/>
</dbReference>
<dbReference type="GO" id="GO:0005762">
    <property type="term" value="C:mitochondrial large ribosomal subunit"/>
    <property type="evidence" value="ECO:0007669"/>
    <property type="project" value="TreeGrafter"/>
</dbReference>
<protein>
    <recommendedName>
        <fullName evidence="7">Ribosomal protein L34</fullName>
    </recommendedName>
</protein>
<dbReference type="Proteomes" id="UP001316803">
    <property type="component" value="Unassembled WGS sequence"/>
</dbReference>
<dbReference type="NCBIfam" id="TIGR01030">
    <property type="entry name" value="rpmH_bact"/>
    <property type="match status" value="1"/>
</dbReference>
<dbReference type="InterPro" id="IPR000271">
    <property type="entry name" value="Ribosomal_bL34"/>
</dbReference>
<organism evidence="5 6">
    <name type="scientific">Knufia fluminis</name>
    <dbReference type="NCBI Taxonomy" id="191047"/>
    <lineage>
        <taxon>Eukaryota</taxon>
        <taxon>Fungi</taxon>
        <taxon>Dikarya</taxon>
        <taxon>Ascomycota</taxon>
        <taxon>Pezizomycotina</taxon>
        <taxon>Eurotiomycetes</taxon>
        <taxon>Chaetothyriomycetidae</taxon>
        <taxon>Chaetothyriales</taxon>
        <taxon>Trichomeriaceae</taxon>
        <taxon>Knufia</taxon>
    </lineage>
</organism>